<dbReference type="OrthoDB" id="26889at2759"/>
<evidence type="ECO:0000256" key="1">
    <source>
        <dbReference type="ARBA" id="ARBA00001974"/>
    </source>
</evidence>
<name>A0A7R9LIF5_9ACAR</name>
<dbReference type="InterPro" id="IPR052397">
    <property type="entry name" value="NADPH-QR_MdaB"/>
</dbReference>
<dbReference type="PANTHER" id="PTHR46305:SF3">
    <property type="entry name" value="NADPH:QUINONE OXIDOREDUCTASE MDAB"/>
    <property type="match status" value="1"/>
</dbReference>
<gene>
    <name evidence="10" type="ORF">ONB1V03_LOCUS3131</name>
</gene>
<keyword evidence="4" id="KW-0963">Cytoplasm</keyword>
<feature type="domain" description="ABM" evidence="9">
    <location>
        <begin position="209"/>
        <end position="307"/>
    </location>
</feature>
<dbReference type="GO" id="GO:0005737">
    <property type="term" value="C:cytoplasm"/>
    <property type="evidence" value="ECO:0007669"/>
    <property type="project" value="UniProtKB-SubCell"/>
</dbReference>
<dbReference type="PROSITE" id="PS51725">
    <property type="entry name" value="ABM"/>
    <property type="match status" value="1"/>
</dbReference>
<comment type="subunit">
    <text evidence="3">Homodimer.</text>
</comment>
<dbReference type="InterPro" id="IPR003680">
    <property type="entry name" value="Flavodoxin_fold"/>
</dbReference>
<dbReference type="Pfam" id="PF02525">
    <property type="entry name" value="Flavodoxin_2"/>
    <property type="match status" value="1"/>
</dbReference>
<protein>
    <recommendedName>
        <fullName evidence="9">ABM domain-containing protein</fullName>
    </recommendedName>
</protein>
<reference evidence="10" key="1">
    <citation type="submission" date="2020-11" db="EMBL/GenBank/DDBJ databases">
        <authorList>
            <person name="Tran Van P."/>
        </authorList>
    </citation>
    <scope>NUCLEOTIDE SEQUENCE</scope>
</reference>
<comment type="cofactor">
    <cofactor evidence="1">
        <name>FAD</name>
        <dbReference type="ChEBI" id="CHEBI:57692"/>
    </cofactor>
</comment>
<keyword evidence="6" id="KW-0274">FAD</keyword>
<evidence type="ECO:0000259" key="9">
    <source>
        <dbReference type="PROSITE" id="PS51725"/>
    </source>
</evidence>
<evidence type="ECO:0000256" key="7">
    <source>
        <dbReference type="ARBA" id="ARBA00023002"/>
    </source>
</evidence>
<dbReference type="Proteomes" id="UP000728032">
    <property type="component" value="Unassembled WGS sequence"/>
</dbReference>
<keyword evidence="5" id="KW-0285">Flavoprotein</keyword>
<evidence type="ECO:0000256" key="5">
    <source>
        <dbReference type="ARBA" id="ARBA00022630"/>
    </source>
</evidence>
<evidence type="ECO:0000256" key="6">
    <source>
        <dbReference type="ARBA" id="ARBA00022827"/>
    </source>
</evidence>
<organism evidence="10">
    <name type="scientific">Oppiella nova</name>
    <dbReference type="NCBI Taxonomy" id="334625"/>
    <lineage>
        <taxon>Eukaryota</taxon>
        <taxon>Metazoa</taxon>
        <taxon>Ecdysozoa</taxon>
        <taxon>Arthropoda</taxon>
        <taxon>Chelicerata</taxon>
        <taxon>Arachnida</taxon>
        <taxon>Acari</taxon>
        <taxon>Acariformes</taxon>
        <taxon>Sarcoptiformes</taxon>
        <taxon>Oribatida</taxon>
        <taxon>Brachypylina</taxon>
        <taxon>Oppioidea</taxon>
        <taxon>Oppiidae</taxon>
        <taxon>Oppiella</taxon>
    </lineage>
</organism>
<evidence type="ECO:0000256" key="3">
    <source>
        <dbReference type="ARBA" id="ARBA00011738"/>
    </source>
</evidence>
<proteinExistence type="inferred from homology"/>
<evidence type="ECO:0000256" key="2">
    <source>
        <dbReference type="ARBA" id="ARBA00004496"/>
    </source>
</evidence>
<dbReference type="SUPFAM" id="SSF54909">
    <property type="entry name" value="Dimeric alpha+beta barrel"/>
    <property type="match status" value="1"/>
</dbReference>
<dbReference type="EMBL" id="CAJPVJ010000859">
    <property type="protein sequence ID" value="CAG2163557.1"/>
    <property type="molecule type" value="Genomic_DNA"/>
</dbReference>
<sequence>MSNILIVNGAKQFAHSNGELNDTLTALGEDVLSDLGHRVKVTRTDADYDAQEEVEKYLWADVVIYQMPGWWMGAPWTMKKYIDDVFTTGHGSLYANDGRSRSDAAKKYGSGGLIQGKKYMLSLTWNAPLQAFDDPEQFFHGVGVDGVYLPFHKANQFLGMQSLETFIVNDHHKLRNMNRHIVNIYSSFLLKQIGILNISFKKFKESKMLTIVAEIRAYPNGLHKDKIIQAFKKITPIVLQEQGCHGYQLLVDAGVDVSYQSKDSDLIVMLEKWESIEHLNAHLQTVHMQAYQLEVKEHVADVKIRILEQGF</sequence>
<evidence type="ECO:0000256" key="8">
    <source>
        <dbReference type="ARBA" id="ARBA00037981"/>
    </source>
</evidence>
<evidence type="ECO:0000256" key="4">
    <source>
        <dbReference type="ARBA" id="ARBA00022490"/>
    </source>
</evidence>
<evidence type="ECO:0000313" key="10">
    <source>
        <dbReference type="EMBL" id="CAD7641495.1"/>
    </source>
</evidence>
<dbReference type="GO" id="GO:0016491">
    <property type="term" value="F:oxidoreductase activity"/>
    <property type="evidence" value="ECO:0007669"/>
    <property type="project" value="UniProtKB-KW"/>
</dbReference>
<dbReference type="InterPro" id="IPR007138">
    <property type="entry name" value="ABM_dom"/>
</dbReference>
<accession>A0A7R9LIF5</accession>
<evidence type="ECO:0000313" key="11">
    <source>
        <dbReference type="Proteomes" id="UP000728032"/>
    </source>
</evidence>
<dbReference type="PANTHER" id="PTHR46305">
    <property type="match status" value="1"/>
</dbReference>
<comment type="similarity">
    <text evidence="8">Belongs to the oxidoreductase MdaB family.</text>
</comment>
<dbReference type="InterPro" id="IPR029039">
    <property type="entry name" value="Flavoprotein-like_sf"/>
</dbReference>
<dbReference type="SUPFAM" id="SSF52218">
    <property type="entry name" value="Flavoproteins"/>
    <property type="match status" value="1"/>
</dbReference>
<dbReference type="Gene3D" id="3.40.50.360">
    <property type="match status" value="1"/>
</dbReference>
<dbReference type="Pfam" id="PF03992">
    <property type="entry name" value="ABM"/>
    <property type="match status" value="1"/>
</dbReference>
<dbReference type="InterPro" id="IPR011008">
    <property type="entry name" value="Dimeric_a/b-barrel"/>
</dbReference>
<dbReference type="AlphaFoldDB" id="A0A7R9LIF5"/>
<dbReference type="Gene3D" id="3.30.70.100">
    <property type="match status" value="1"/>
</dbReference>
<keyword evidence="11" id="KW-1185">Reference proteome</keyword>
<dbReference type="FunFam" id="3.40.50.360:FF:000007">
    <property type="entry name" value="Drug activity modulator B"/>
    <property type="match status" value="1"/>
</dbReference>
<keyword evidence="7" id="KW-0560">Oxidoreductase</keyword>
<dbReference type="EMBL" id="OC915684">
    <property type="protein sequence ID" value="CAD7641495.1"/>
    <property type="molecule type" value="Genomic_DNA"/>
</dbReference>
<comment type="subcellular location">
    <subcellularLocation>
        <location evidence="2">Cytoplasm</location>
    </subcellularLocation>
</comment>